<dbReference type="Gene3D" id="3.40.50.720">
    <property type="entry name" value="NAD(P)-binding Rossmann-like Domain"/>
    <property type="match status" value="2"/>
</dbReference>
<evidence type="ECO:0000256" key="7">
    <source>
        <dbReference type="ARBA" id="ARBA00023027"/>
    </source>
</evidence>
<keyword evidence="14" id="KW-1185">Reference proteome</keyword>
<dbReference type="EC" id="1.1.1.399" evidence="3"/>
<dbReference type="SUPFAM" id="SSF55021">
    <property type="entry name" value="ACT-like"/>
    <property type="match status" value="1"/>
</dbReference>
<evidence type="ECO:0000256" key="11">
    <source>
        <dbReference type="RuleBase" id="RU003719"/>
    </source>
</evidence>
<dbReference type="SUPFAM" id="SSF52283">
    <property type="entry name" value="Formate/glycerate dehydrogenase catalytic domain-like"/>
    <property type="match status" value="1"/>
</dbReference>
<dbReference type="InterPro" id="IPR006139">
    <property type="entry name" value="D-isomer_2_OHA_DH_cat_dom"/>
</dbReference>
<dbReference type="GO" id="GO:0004617">
    <property type="term" value="F:phosphoglycerate dehydrogenase activity"/>
    <property type="evidence" value="ECO:0007669"/>
    <property type="project" value="UniProtKB-EC"/>
</dbReference>
<dbReference type="RefSeq" id="WP_135444020.1">
    <property type="nucleotide sequence ID" value="NZ_SRLE01000007.1"/>
</dbReference>
<evidence type="ECO:0000256" key="2">
    <source>
        <dbReference type="ARBA" id="ARBA00005216"/>
    </source>
</evidence>
<dbReference type="EMBL" id="SRLE01000007">
    <property type="protein sequence ID" value="TGD73657.1"/>
    <property type="molecule type" value="Genomic_DNA"/>
</dbReference>
<dbReference type="CDD" id="cd04901">
    <property type="entry name" value="ACT_3PGDH"/>
    <property type="match status" value="1"/>
</dbReference>
<dbReference type="Proteomes" id="UP000298050">
    <property type="component" value="Unassembled WGS sequence"/>
</dbReference>
<dbReference type="PROSITE" id="PS00065">
    <property type="entry name" value="D_2_HYDROXYACID_DH_1"/>
    <property type="match status" value="1"/>
</dbReference>
<dbReference type="GO" id="GO:0051287">
    <property type="term" value="F:NAD binding"/>
    <property type="evidence" value="ECO:0007669"/>
    <property type="project" value="InterPro"/>
</dbReference>
<dbReference type="InterPro" id="IPR002912">
    <property type="entry name" value="ACT_dom"/>
</dbReference>
<comment type="caution">
    <text evidence="13">The sequence shown here is derived from an EMBL/GenBank/DDBJ whole genome shotgun (WGS) entry which is preliminary data.</text>
</comment>
<dbReference type="PANTHER" id="PTHR42938">
    <property type="entry name" value="FORMATE DEHYDROGENASE 1"/>
    <property type="match status" value="1"/>
</dbReference>
<dbReference type="InterPro" id="IPR006140">
    <property type="entry name" value="D-isomer_DH_NAD-bd"/>
</dbReference>
<evidence type="ECO:0000259" key="12">
    <source>
        <dbReference type="PROSITE" id="PS51671"/>
    </source>
</evidence>
<dbReference type="PANTHER" id="PTHR42938:SF47">
    <property type="entry name" value="HYDROXYPYRUVATE REDUCTASE"/>
    <property type="match status" value="1"/>
</dbReference>
<dbReference type="InterPro" id="IPR036291">
    <property type="entry name" value="NAD(P)-bd_dom_sf"/>
</dbReference>
<gene>
    <name evidence="13" type="ORF">E4634_11630</name>
</gene>
<reference evidence="13 14" key="1">
    <citation type="submission" date="2019-04" db="EMBL/GenBank/DDBJ databases">
        <title>Taxonomy of novel Haliea sp. from mangrove soil of West Coast of India.</title>
        <authorList>
            <person name="Verma A."/>
            <person name="Kumar P."/>
            <person name="Krishnamurthi S."/>
        </authorList>
    </citation>
    <scope>NUCLEOTIDE SEQUENCE [LARGE SCALE GENOMIC DNA]</scope>
    <source>
        <strain evidence="13 14">SAOS-164</strain>
    </source>
</reference>
<comment type="similarity">
    <text evidence="11">Belongs to the D-isomer specific 2-hydroxyacid dehydrogenase family.</text>
</comment>
<name>A0A4Z0M2J5_9GAMM</name>
<evidence type="ECO:0000256" key="5">
    <source>
        <dbReference type="ARBA" id="ARBA00021582"/>
    </source>
</evidence>
<evidence type="ECO:0000256" key="4">
    <source>
        <dbReference type="ARBA" id="ARBA00013143"/>
    </source>
</evidence>
<protein>
    <recommendedName>
        <fullName evidence="5">D-3-phosphoglycerate dehydrogenase</fullName>
        <ecNumber evidence="3">1.1.1.399</ecNumber>
        <ecNumber evidence="4">1.1.1.95</ecNumber>
    </recommendedName>
    <alternativeName>
        <fullName evidence="8">2-oxoglutarate reductase</fullName>
    </alternativeName>
</protein>
<dbReference type="PROSITE" id="PS51671">
    <property type="entry name" value="ACT"/>
    <property type="match status" value="1"/>
</dbReference>
<evidence type="ECO:0000256" key="3">
    <source>
        <dbReference type="ARBA" id="ARBA00013001"/>
    </source>
</evidence>
<comment type="function">
    <text evidence="1">Catalyzes the reversible oxidation of 3-phospho-D-glycerate to 3-phosphonooxypyruvate, the first step of the phosphorylated L-serine biosynthesis pathway. Also catalyzes the reversible oxidation of 2-hydroxyglutarate to 2-oxoglutarate.</text>
</comment>
<dbReference type="Pfam" id="PF02826">
    <property type="entry name" value="2-Hacid_dh_C"/>
    <property type="match status" value="1"/>
</dbReference>
<dbReference type="CDD" id="cd12174">
    <property type="entry name" value="PGDH_like_3"/>
    <property type="match status" value="1"/>
</dbReference>
<dbReference type="InterPro" id="IPR045865">
    <property type="entry name" value="ACT-like_dom_sf"/>
</dbReference>
<evidence type="ECO:0000256" key="6">
    <source>
        <dbReference type="ARBA" id="ARBA00023002"/>
    </source>
</evidence>
<sequence length="394" mass="42331">MARQILKLNHISAKGLDRLPRDDYEIASEFTHPDAILLRSHKLSADDIPESVLAVARAGAGVNNIPVAECSSRGIPVFNTPGANANAVKELVAAGLLLGSRGIIEGIHYVNKLYGMTDMAELHRTLEAHKKEFKGGELVGKTLGVVGLGAIGSLVAEMALTLGMEVVGFDPALSVEAAWRLSSQVKRADTLSALFARSDYISLHMPVLDSTRGLVNAELLAVIKPGACLLNFARQEIVNEGALVDALNAGTLRKYIADFPAPQLIGRKDVILMPHIGASTEEAEDNCAIMAAEQLRDFLENGNIRNSVNFPNLSLERVSGCRLSVTNDNVPKILGSLLSILANENINVIDMLNKSRDEIAYNLIDIEGELTESVLDTMRALNGVVNVRLIGRCA</sequence>
<evidence type="ECO:0000256" key="9">
    <source>
        <dbReference type="ARBA" id="ARBA00048126"/>
    </source>
</evidence>
<evidence type="ECO:0000256" key="1">
    <source>
        <dbReference type="ARBA" id="ARBA00003800"/>
    </source>
</evidence>
<evidence type="ECO:0000313" key="13">
    <source>
        <dbReference type="EMBL" id="TGD73657.1"/>
    </source>
</evidence>
<comment type="pathway">
    <text evidence="2">Amino-acid biosynthesis; L-serine biosynthesis; L-serine from 3-phospho-D-glycerate: step 1/3.</text>
</comment>
<dbReference type="UniPathway" id="UPA00135">
    <property type="reaction ID" value="UER00196"/>
</dbReference>
<keyword evidence="6 11" id="KW-0560">Oxidoreductase</keyword>
<proteinExistence type="inferred from homology"/>
<dbReference type="OrthoDB" id="9805416at2"/>
<organism evidence="13 14">
    <name type="scientific">Mangrovimicrobium sediminis</name>
    <dbReference type="NCBI Taxonomy" id="2562682"/>
    <lineage>
        <taxon>Bacteria</taxon>
        <taxon>Pseudomonadati</taxon>
        <taxon>Pseudomonadota</taxon>
        <taxon>Gammaproteobacteria</taxon>
        <taxon>Cellvibrionales</taxon>
        <taxon>Halieaceae</taxon>
        <taxon>Mangrovimicrobium</taxon>
    </lineage>
</organism>
<comment type="catalytic activity">
    <reaction evidence="9">
        <text>(R)-2-hydroxyglutarate + NAD(+) = 2-oxoglutarate + NADH + H(+)</text>
        <dbReference type="Rhea" id="RHEA:49612"/>
        <dbReference type="ChEBI" id="CHEBI:15378"/>
        <dbReference type="ChEBI" id="CHEBI:15801"/>
        <dbReference type="ChEBI" id="CHEBI:16810"/>
        <dbReference type="ChEBI" id="CHEBI:57540"/>
        <dbReference type="ChEBI" id="CHEBI:57945"/>
        <dbReference type="EC" id="1.1.1.399"/>
    </reaction>
</comment>
<evidence type="ECO:0000256" key="10">
    <source>
        <dbReference type="ARBA" id="ARBA00048731"/>
    </source>
</evidence>
<accession>A0A4Z0M2J5</accession>
<dbReference type="Pfam" id="PF00389">
    <property type="entry name" value="2-Hacid_dh"/>
    <property type="match status" value="1"/>
</dbReference>
<keyword evidence="7" id="KW-0520">NAD</keyword>
<dbReference type="Gene3D" id="3.30.70.260">
    <property type="match status" value="1"/>
</dbReference>
<evidence type="ECO:0000256" key="8">
    <source>
        <dbReference type="ARBA" id="ARBA00030455"/>
    </source>
</evidence>
<dbReference type="SUPFAM" id="SSF51735">
    <property type="entry name" value="NAD(P)-binding Rossmann-fold domains"/>
    <property type="match status" value="1"/>
</dbReference>
<dbReference type="EC" id="1.1.1.95" evidence="4"/>
<comment type="catalytic activity">
    <reaction evidence="10">
        <text>(2R)-3-phosphoglycerate + NAD(+) = 3-phosphooxypyruvate + NADH + H(+)</text>
        <dbReference type="Rhea" id="RHEA:12641"/>
        <dbReference type="ChEBI" id="CHEBI:15378"/>
        <dbReference type="ChEBI" id="CHEBI:18110"/>
        <dbReference type="ChEBI" id="CHEBI:57540"/>
        <dbReference type="ChEBI" id="CHEBI:57945"/>
        <dbReference type="ChEBI" id="CHEBI:58272"/>
        <dbReference type="EC" id="1.1.1.95"/>
    </reaction>
</comment>
<feature type="domain" description="ACT" evidence="12">
    <location>
        <begin position="322"/>
        <end position="394"/>
    </location>
</feature>
<dbReference type="AlphaFoldDB" id="A0A4Z0M2J5"/>
<dbReference type="InterPro" id="IPR029752">
    <property type="entry name" value="D-isomer_DH_CS1"/>
</dbReference>
<evidence type="ECO:0000313" key="14">
    <source>
        <dbReference type="Proteomes" id="UP000298050"/>
    </source>
</evidence>